<feature type="compositionally biased region" description="Low complexity" evidence="2">
    <location>
        <begin position="119"/>
        <end position="134"/>
    </location>
</feature>
<name>A0A5D2GLJ5_GOSDA</name>
<evidence type="ECO:0000313" key="6">
    <source>
        <dbReference type="Proteomes" id="UP000323506"/>
    </source>
</evidence>
<evidence type="ECO:0000256" key="2">
    <source>
        <dbReference type="SAM" id="MobiDB-lite"/>
    </source>
</evidence>
<feature type="compositionally biased region" description="Basic and acidic residues" evidence="2">
    <location>
        <begin position="137"/>
        <end position="150"/>
    </location>
</feature>
<feature type="domain" description="SHSP" evidence="4">
    <location>
        <begin position="19"/>
        <end position="125"/>
    </location>
</feature>
<evidence type="ECO:0000256" key="3">
    <source>
        <dbReference type="SAM" id="Phobius"/>
    </source>
</evidence>
<feature type="region of interest" description="Disordered" evidence="2">
    <location>
        <begin position="111"/>
        <end position="210"/>
    </location>
</feature>
<dbReference type="Proteomes" id="UP000323506">
    <property type="component" value="Chromosome A05"/>
</dbReference>
<evidence type="ECO:0000256" key="1">
    <source>
        <dbReference type="PROSITE-ProRule" id="PRU00285"/>
    </source>
</evidence>
<dbReference type="Gene3D" id="2.60.40.790">
    <property type="match status" value="1"/>
</dbReference>
<feature type="region of interest" description="Disordered" evidence="2">
    <location>
        <begin position="1"/>
        <end position="26"/>
    </location>
</feature>
<keyword evidence="6" id="KW-1185">Reference proteome</keyword>
<keyword evidence="3" id="KW-1133">Transmembrane helix</keyword>
<organism evidence="5 6">
    <name type="scientific">Gossypium darwinii</name>
    <name type="common">Darwin's cotton</name>
    <name type="synonym">Gossypium barbadense var. darwinii</name>
    <dbReference type="NCBI Taxonomy" id="34276"/>
    <lineage>
        <taxon>Eukaryota</taxon>
        <taxon>Viridiplantae</taxon>
        <taxon>Streptophyta</taxon>
        <taxon>Embryophyta</taxon>
        <taxon>Tracheophyta</taxon>
        <taxon>Spermatophyta</taxon>
        <taxon>Magnoliopsida</taxon>
        <taxon>eudicotyledons</taxon>
        <taxon>Gunneridae</taxon>
        <taxon>Pentapetalae</taxon>
        <taxon>rosids</taxon>
        <taxon>malvids</taxon>
        <taxon>Malvales</taxon>
        <taxon>Malvaceae</taxon>
        <taxon>Malvoideae</taxon>
        <taxon>Gossypium</taxon>
    </lineage>
</organism>
<reference evidence="5 6" key="1">
    <citation type="submission" date="2019-06" db="EMBL/GenBank/DDBJ databases">
        <title>WGS assembly of Gossypium darwinii.</title>
        <authorList>
            <person name="Chen Z.J."/>
            <person name="Sreedasyam A."/>
            <person name="Ando A."/>
            <person name="Song Q."/>
            <person name="De L."/>
            <person name="Hulse-Kemp A."/>
            <person name="Ding M."/>
            <person name="Ye W."/>
            <person name="Kirkbride R."/>
            <person name="Jenkins J."/>
            <person name="Plott C."/>
            <person name="Lovell J."/>
            <person name="Lin Y.-M."/>
            <person name="Vaughn R."/>
            <person name="Liu B."/>
            <person name="Li W."/>
            <person name="Simpson S."/>
            <person name="Scheffler B."/>
            <person name="Saski C."/>
            <person name="Grover C."/>
            <person name="Hu G."/>
            <person name="Conover J."/>
            <person name="Carlson J."/>
            <person name="Shu S."/>
            <person name="Boston L."/>
            <person name="Williams M."/>
            <person name="Peterson D."/>
            <person name="Mcgee K."/>
            <person name="Jones D."/>
            <person name="Wendel J."/>
            <person name="Stelly D."/>
            <person name="Grimwood J."/>
            <person name="Schmutz J."/>
        </authorList>
    </citation>
    <scope>NUCLEOTIDE SEQUENCE [LARGE SCALE GENOMIC DNA]</scope>
    <source>
        <strain evidence="5">1808015.09</strain>
    </source>
</reference>
<evidence type="ECO:0000313" key="5">
    <source>
        <dbReference type="EMBL" id="TYH18941.1"/>
    </source>
</evidence>
<dbReference type="PROSITE" id="PS01031">
    <property type="entry name" value="SHSP"/>
    <property type="match status" value="1"/>
</dbReference>
<keyword evidence="3" id="KW-0472">Membrane</keyword>
<gene>
    <name evidence="5" type="ORF">ES288_A05G312900v1</name>
</gene>
<evidence type="ECO:0000259" key="4">
    <source>
        <dbReference type="PROSITE" id="PS01031"/>
    </source>
</evidence>
<dbReference type="AlphaFoldDB" id="A0A5D2GLJ5"/>
<dbReference type="EMBL" id="CM017692">
    <property type="protein sequence ID" value="TYH18941.1"/>
    <property type="molecule type" value="Genomic_DNA"/>
</dbReference>
<dbReference type="SUPFAM" id="SSF49764">
    <property type="entry name" value="HSP20-like chaperones"/>
    <property type="match status" value="1"/>
</dbReference>
<comment type="similarity">
    <text evidence="1">Belongs to the small heat shock protein (HSP20) family.</text>
</comment>
<feature type="compositionally biased region" description="Basic and acidic residues" evidence="2">
    <location>
        <begin position="194"/>
        <end position="210"/>
    </location>
</feature>
<accession>A0A5D2GLJ5</accession>
<protein>
    <recommendedName>
        <fullName evidence="4">SHSP domain-containing protein</fullName>
    </recommendedName>
</protein>
<keyword evidence="3" id="KW-0812">Transmembrane</keyword>
<proteinExistence type="inferred from homology"/>
<dbReference type="InterPro" id="IPR002068">
    <property type="entry name" value="A-crystallin/Hsp20_dom"/>
</dbReference>
<feature type="transmembrane region" description="Helical" evidence="3">
    <location>
        <begin position="215"/>
        <end position="237"/>
    </location>
</feature>
<sequence length="239" mass="26289">MNRGPRPNGIYVPPAPQQQPSQNFKPKSEWKHQQDASFLFIYLPAFAVDQLIITPDSSTATLKIEGKRRLPNNKTSPLDEVFNIPPELHLSKMEKLFGRGILTLKFPRISNDVSQQPSTNELLEETPNLPPETTADSVDKKMANDGKAAEPETTAMEETGSVRDESQEGKLEGDGKGKGVAKKAESNGSSANKVVEEKVKENKETRKEDDDKTMLVNMGLAVVIVVGLGVSMLYTFLGH</sequence>
<feature type="compositionally biased region" description="Basic and acidic residues" evidence="2">
    <location>
        <begin position="160"/>
        <end position="185"/>
    </location>
</feature>
<dbReference type="InterPro" id="IPR008978">
    <property type="entry name" value="HSP20-like_chaperone"/>
</dbReference>